<sequence>MTFDNTRPTASDQLSLMELDLYHQLMDYRAANGLDPIPLSLNLTTTAGRHAADTLYNIWEPGLALPDGANLHSWSDAPYYSDHSQPSVMWTAPQRIGTDYPGYGFEISAAGYPTIDSALAGWQNSPGHDAVILNLGTWASQTWNSIGIGVEIDPTVGTYGGRIYHVWFGRESDPDGAGRIEGTGDANSIDGTAFDDRINGRAGNDTLLGDSGKDRLAGNAGADRLEGGADSDRLFGGNGRDTLLGQEGRDRIDGGRGDDTLTGGEGRDTFVFSAAEFGTDRVTDYDGDRIRITAPGEATTQAQLSAALVQSGTSVIYDHLGDGQNVIVLQNTSLDTLDMSLFLLD</sequence>
<dbReference type="PROSITE" id="PS00330">
    <property type="entry name" value="HEMOLYSIN_CALCIUM"/>
    <property type="match status" value="2"/>
</dbReference>
<evidence type="ECO:0000256" key="2">
    <source>
        <dbReference type="ARBA" id="ARBA00022525"/>
    </source>
</evidence>
<dbReference type="SUPFAM" id="SSF51120">
    <property type="entry name" value="beta-Roll"/>
    <property type="match status" value="1"/>
</dbReference>
<proteinExistence type="predicted"/>
<protein>
    <recommendedName>
        <fullName evidence="6">Hemolysin-type calcium-binding repeat-containing protein</fullName>
    </recommendedName>
</protein>
<feature type="compositionally biased region" description="Basic and acidic residues" evidence="3">
    <location>
        <begin position="247"/>
        <end position="259"/>
    </location>
</feature>
<evidence type="ECO:0008006" key="6">
    <source>
        <dbReference type="Google" id="ProtNLM"/>
    </source>
</evidence>
<dbReference type="RefSeq" id="WP_284484951.1">
    <property type="nucleotide sequence ID" value="NZ_JASNJE010000007.1"/>
</dbReference>
<feature type="region of interest" description="Disordered" evidence="3">
    <location>
        <begin position="218"/>
        <end position="260"/>
    </location>
</feature>
<evidence type="ECO:0000256" key="1">
    <source>
        <dbReference type="ARBA" id="ARBA00004613"/>
    </source>
</evidence>
<evidence type="ECO:0000313" key="4">
    <source>
        <dbReference type="EMBL" id="MDK3073009.1"/>
    </source>
</evidence>
<dbReference type="Gene3D" id="2.150.10.10">
    <property type="entry name" value="Serralysin-like metalloprotease, C-terminal"/>
    <property type="match status" value="2"/>
</dbReference>
<dbReference type="InterPro" id="IPR001343">
    <property type="entry name" value="Hemolysn_Ca-bd"/>
</dbReference>
<comment type="caution">
    <text evidence="4">The sequence shown here is derived from an EMBL/GenBank/DDBJ whole genome shotgun (WGS) entry which is preliminary data.</text>
</comment>
<dbReference type="PANTHER" id="PTHR38340">
    <property type="entry name" value="S-LAYER PROTEIN"/>
    <property type="match status" value="1"/>
</dbReference>
<dbReference type="InterPro" id="IPR050557">
    <property type="entry name" value="RTX_toxin/Mannuronan_C5-epim"/>
</dbReference>
<dbReference type="PANTHER" id="PTHR38340:SF1">
    <property type="entry name" value="S-LAYER PROTEIN"/>
    <property type="match status" value="1"/>
</dbReference>
<accession>A0ABT7FD14</accession>
<dbReference type="InterPro" id="IPR035940">
    <property type="entry name" value="CAP_sf"/>
</dbReference>
<keyword evidence="5" id="KW-1185">Reference proteome</keyword>
<organism evidence="4 5">
    <name type="scientific">Sedimentitalea xiamensis</name>
    <dbReference type="NCBI Taxonomy" id="3050037"/>
    <lineage>
        <taxon>Bacteria</taxon>
        <taxon>Pseudomonadati</taxon>
        <taxon>Pseudomonadota</taxon>
        <taxon>Alphaproteobacteria</taxon>
        <taxon>Rhodobacterales</taxon>
        <taxon>Paracoccaceae</taxon>
        <taxon>Sedimentitalea</taxon>
    </lineage>
</organism>
<keyword evidence="2" id="KW-0964">Secreted</keyword>
<dbReference type="InterPro" id="IPR011049">
    <property type="entry name" value="Serralysin-like_metalloprot_C"/>
</dbReference>
<reference evidence="4 5" key="1">
    <citation type="submission" date="2023-05" db="EMBL/GenBank/DDBJ databases">
        <title>Sedimentitalea sp. nov. JM2-8.</title>
        <authorList>
            <person name="Huang J."/>
        </authorList>
    </citation>
    <scope>NUCLEOTIDE SEQUENCE [LARGE SCALE GENOMIC DNA]</scope>
    <source>
        <strain evidence="4 5">JM2-8</strain>
    </source>
</reference>
<dbReference type="Gene3D" id="3.40.33.10">
    <property type="entry name" value="CAP"/>
    <property type="match status" value="1"/>
</dbReference>
<comment type="subcellular location">
    <subcellularLocation>
        <location evidence="1">Secreted</location>
    </subcellularLocation>
</comment>
<dbReference type="PRINTS" id="PR00313">
    <property type="entry name" value="CABNDNGRPT"/>
</dbReference>
<dbReference type="CDD" id="cd05379">
    <property type="entry name" value="CAP_bacterial"/>
    <property type="match status" value="1"/>
</dbReference>
<dbReference type="EMBL" id="JASNJE010000007">
    <property type="protein sequence ID" value="MDK3073009.1"/>
    <property type="molecule type" value="Genomic_DNA"/>
</dbReference>
<dbReference type="InterPro" id="IPR018511">
    <property type="entry name" value="Hemolysin-typ_Ca-bd_CS"/>
</dbReference>
<gene>
    <name evidence="4" type="ORF">QO034_07800</name>
</gene>
<name>A0ABT7FD14_9RHOB</name>
<feature type="compositionally biased region" description="Basic and acidic residues" evidence="3">
    <location>
        <begin position="223"/>
        <end position="233"/>
    </location>
</feature>
<dbReference type="Pfam" id="PF00353">
    <property type="entry name" value="HemolysinCabind"/>
    <property type="match status" value="1"/>
</dbReference>
<evidence type="ECO:0000313" key="5">
    <source>
        <dbReference type="Proteomes" id="UP001227126"/>
    </source>
</evidence>
<dbReference type="Proteomes" id="UP001227126">
    <property type="component" value="Unassembled WGS sequence"/>
</dbReference>
<evidence type="ECO:0000256" key="3">
    <source>
        <dbReference type="SAM" id="MobiDB-lite"/>
    </source>
</evidence>